<comment type="caution">
    <text evidence="2">The sequence shown here is derived from an EMBL/GenBank/DDBJ whole genome shotgun (WGS) entry which is preliminary data.</text>
</comment>
<evidence type="ECO:0000313" key="3">
    <source>
        <dbReference type="Proteomes" id="UP000095767"/>
    </source>
</evidence>
<evidence type="ECO:0000259" key="1">
    <source>
        <dbReference type="Pfam" id="PF13456"/>
    </source>
</evidence>
<dbReference type="STRING" id="888268.A0A1E5VF60"/>
<dbReference type="OrthoDB" id="695987at2759"/>
<dbReference type="InterPro" id="IPR002156">
    <property type="entry name" value="RNaseH_domain"/>
</dbReference>
<protein>
    <recommendedName>
        <fullName evidence="1">RNase H type-1 domain-containing protein</fullName>
    </recommendedName>
</protein>
<dbReference type="CDD" id="cd06222">
    <property type="entry name" value="RNase_H_like"/>
    <property type="match status" value="1"/>
</dbReference>
<dbReference type="GO" id="GO:0004523">
    <property type="term" value="F:RNA-DNA hybrid ribonuclease activity"/>
    <property type="evidence" value="ECO:0007669"/>
    <property type="project" value="InterPro"/>
</dbReference>
<dbReference type="EMBL" id="LWDX02041664">
    <property type="protein sequence ID" value="OEL23773.1"/>
    <property type="molecule type" value="Genomic_DNA"/>
</dbReference>
<dbReference type="InterPro" id="IPR012337">
    <property type="entry name" value="RNaseH-like_sf"/>
</dbReference>
<dbReference type="Gene3D" id="3.30.420.10">
    <property type="entry name" value="Ribonuclease H-like superfamily/Ribonuclease H"/>
    <property type="match status" value="1"/>
</dbReference>
<dbReference type="Proteomes" id="UP000095767">
    <property type="component" value="Unassembled WGS sequence"/>
</dbReference>
<feature type="domain" description="RNase H type-1" evidence="1">
    <location>
        <begin position="6"/>
        <end position="100"/>
    </location>
</feature>
<dbReference type="PANTHER" id="PTHR47074">
    <property type="entry name" value="BNAC02G40300D PROTEIN"/>
    <property type="match status" value="1"/>
</dbReference>
<accession>A0A1E5VF60</accession>
<feature type="non-terminal residue" evidence="2">
    <location>
        <position position="1"/>
    </location>
</feature>
<dbReference type="PANTHER" id="PTHR47074:SF70">
    <property type="entry name" value="OS07G0513450 PROTEIN"/>
    <property type="match status" value="1"/>
</dbReference>
<name>A0A1E5VF60_9POAL</name>
<evidence type="ECO:0000313" key="2">
    <source>
        <dbReference type="EMBL" id="OEL23773.1"/>
    </source>
</evidence>
<dbReference type="Pfam" id="PF13456">
    <property type="entry name" value="RVT_3"/>
    <property type="match status" value="1"/>
</dbReference>
<dbReference type="AlphaFoldDB" id="A0A1E5VF60"/>
<dbReference type="SUPFAM" id="SSF53098">
    <property type="entry name" value="Ribonuclease H-like"/>
    <property type="match status" value="1"/>
</dbReference>
<dbReference type="InterPro" id="IPR036397">
    <property type="entry name" value="RNaseH_sf"/>
</dbReference>
<organism evidence="2 3">
    <name type="scientific">Dichanthelium oligosanthes</name>
    <dbReference type="NCBI Taxonomy" id="888268"/>
    <lineage>
        <taxon>Eukaryota</taxon>
        <taxon>Viridiplantae</taxon>
        <taxon>Streptophyta</taxon>
        <taxon>Embryophyta</taxon>
        <taxon>Tracheophyta</taxon>
        <taxon>Spermatophyta</taxon>
        <taxon>Magnoliopsida</taxon>
        <taxon>Liliopsida</taxon>
        <taxon>Poales</taxon>
        <taxon>Poaceae</taxon>
        <taxon>PACMAD clade</taxon>
        <taxon>Panicoideae</taxon>
        <taxon>Panicodae</taxon>
        <taxon>Paniceae</taxon>
        <taxon>Dichantheliinae</taxon>
        <taxon>Dichanthelium</taxon>
    </lineage>
</organism>
<keyword evidence="3" id="KW-1185">Reference proteome</keyword>
<gene>
    <name evidence="2" type="ORF">BAE44_0015206</name>
</gene>
<sequence>LEEFDLEGHIFFSSVHDAVCAEAEACRAALQSASRHGITHCRIETDLTILVTALKSCSYDQATEGVLFKELRDLIRLEFIKVEIMFSPRSCNMCAHDLAHVGLSRDPNQSVVWTDPLLEFVNVPVSRELTRPNGR</sequence>
<reference evidence="2 3" key="1">
    <citation type="submission" date="2016-09" db="EMBL/GenBank/DDBJ databases">
        <title>The draft genome of Dichanthelium oligosanthes: A C3 panicoid grass species.</title>
        <authorList>
            <person name="Studer A.J."/>
            <person name="Schnable J.C."/>
            <person name="Brutnell T.P."/>
        </authorList>
    </citation>
    <scope>NUCLEOTIDE SEQUENCE [LARGE SCALE GENOMIC DNA]</scope>
    <source>
        <strain evidence="3">cv. Kellogg 1175</strain>
        <tissue evidence="2">Leaf</tissue>
    </source>
</reference>
<dbReference type="GO" id="GO:0003676">
    <property type="term" value="F:nucleic acid binding"/>
    <property type="evidence" value="ECO:0007669"/>
    <property type="project" value="InterPro"/>
</dbReference>
<dbReference type="InterPro" id="IPR052929">
    <property type="entry name" value="RNase_H-like_EbsB-rel"/>
</dbReference>
<dbReference type="InterPro" id="IPR044730">
    <property type="entry name" value="RNase_H-like_dom_plant"/>
</dbReference>
<proteinExistence type="predicted"/>